<proteinExistence type="predicted"/>
<comment type="caution">
    <text evidence="1">The sequence shown here is derived from an EMBL/GenBank/DDBJ whole genome shotgun (WGS) entry which is preliminary data.</text>
</comment>
<name>A0A060SD74_PYCCI</name>
<dbReference type="HOGENOM" id="CLU_866374_0_0_1"/>
<organism evidence="1 2">
    <name type="scientific">Pycnoporus cinnabarinus</name>
    <name type="common">Cinnabar-red polypore</name>
    <name type="synonym">Trametes cinnabarina</name>
    <dbReference type="NCBI Taxonomy" id="5643"/>
    <lineage>
        <taxon>Eukaryota</taxon>
        <taxon>Fungi</taxon>
        <taxon>Dikarya</taxon>
        <taxon>Basidiomycota</taxon>
        <taxon>Agaricomycotina</taxon>
        <taxon>Agaricomycetes</taxon>
        <taxon>Polyporales</taxon>
        <taxon>Polyporaceae</taxon>
        <taxon>Trametes</taxon>
    </lineage>
</organism>
<dbReference type="EMBL" id="CCBP010000076">
    <property type="protein sequence ID" value="CDO70313.1"/>
    <property type="molecule type" value="Genomic_DNA"/>
</dbReference>
<keyword evidence="2" id="KW-1185">Reference proteome</keyword>
<evidence type="ECO:0000313" key="2">
    <source>
        <dbReference type="Proteomes" id="UP000029665"/>
    </source>
</evidence>
<dbReference type="Proteomes" id="UP000029665">
    <property type="component" value="Unassembled WGS sequence"/>
</dbReference>
<sequence length="321" mass="34516">MCTVFSVGKGKKGLLRWSEFIEAMCKIGFAVTTSRSQRKGRSNGSVRVFIPGDGVSDKPQVTAFSWDHPHGRQKDNDHFDLTTVVLAVGGSSLSSGWGSKVMQATSPSCRTNLAVPQRFKYRRRSASSNESNLAKTSTAFSATAVCNQGATCSNGGAPSNGPTSFNYRDPSHATIQRSASVEPISAYVNLLISAVALRKTPDSCYTRHSGRTHGTCPCASAPSRLDSEAIPEPTRTHLRPLFLTTATLLDVERLSWRHIIYVNIIKEFNFQYGLRTLGCAARGARRPALSSSTPTASFSLTVALTIPSTSGYGSGHPRAHS</sequence>
<reference evidence="1" key="1">
    <citation type="submission" date="2014-01" db="EMBL/GenBank/DDBJ databases">
        <title>The genome of the white-rot fungus Pycnoporus cinnabarinus: a basidiomycete model with a versatile arsenal for lignocellulosic biomass breakdown.</title>
        <authorList>
            <person name="Levasseur A."/>
            <person name="Lomascolo A."/>
            <person name="Ruiz-Duenas F.J."/>
            <person name="Uzan E."/>
            <person name="Piumi F."/>
            <person name="Kues U."/>
            <person name="Ram A.F.J."/>
            <person name="Murat C."/>
            <person name="Haon M."/>
            <person name="Benoit I."/>
            <person name="Arfi Y."/>
            <person name="Chevret D."/>
            <person name="Drula E."/>
            <person name="Kwon M.J."/>
            <person name="Gouret P."/>
            <person name="Lesage-Meessen L."/>
            <person name="Lombard V."/>
            <person name="Mariette J."/>
            <person name="Noirot C."/>
            <person name="Park J."/>
            <person name="Patyshakuliyeva A."/>
            <person name="Wieneger R.A.B."/>
            <person name="Wosten H.A.B."/>
            <person name="Martin F."/>
            <person name="Coutinho P.M."/>
            <person name="de Vries R."/>
            <person name="Martinez A.T."/>
            <person name="Klopp C."/>
            <person name="Pontarotti P."/>
            <person name="Henrissat B."/>
            <person name="Record E."/>
        </authorList>
    </citation>
    <scope>NUCLEOTIDE SEQUENCE [LARGE SCALE GENOMIC DNA]</scope>
    <source>
        <strain evidence="1">BRFM137</strain>
    </source>
</reference>
<gene>
    <name evidence="1" type="ORF">BN946_scf184843.g2</name>
</gene>
<protein>
    <submittedName>
        <fullName evidence="1">Uncharacterized protein</fullName>
    </submittedName>
</protein>
<evidence type="ECO:0000313" key="1">
    <source>
        <dbReference type="EMBL" id="CDO70313.1"/>
    </source>
</evidence>
<dbReference type="OrthoDB" id="2758557at2759"/>
<dbReference type="AlphaFoldDB" id="A0A060SD74"/>
<accession>A0A060SD74</accession>